<dbReference type="Proteomes" id="UP000315711">
    <property type="component" value="Unassembled WGS sequence"/>
</dbReference>
<evidence type="ECO:0000259" key="3">
    <source>
        <dbReference type="Pfam" id="PF03061"/>
    </source>
</evidence>
<dbReference type="Pfam" id="PF03061">
    <property type="entry name" value="4HBT"/>
    <property type="match status" value="1"/>
</dbReference>
<sequence>MNDVANEQLLQRVENFLTNSSDEERHLLSTIINGFSEKQNGTYTTYLAALTQIKTRFLENGDYEVILPIQPLIENPLKIVHGGMTATLLDTAMGSLVNQSISSDLAAVTTEMNVHYIKPGVGSHLRCVASILNKGRQLCVTEAKVYDEKEKLIAMGTGTFFIMKRPKK</sequence>
<dbReference type="RefSeq" id="WP_144450670.1">
    <property type="nucleotide sequence ID" value="NZ_VLKZ01000006.1"/>
</dbReference>
<name>A0A562QGD6_9BACI</name>
<dbReference type="PANTHER" id="PTHR21660:SF1">
    <property type="entry name" value="ACYL-COENZYME A THIOESTERASE 13"/>
    <property type="match status" value="1"/>
</dbReference>
<dbReference type="CDD" id="cd03443">
    <property type="entry name" value="PaaI_thioesterase"/>
    <property type="match status" value="1"/>
</dbReference>
<proteinExistence type="inferred from homology"/>
<dbReference type="AlphaFoldDB" id="A0A562QGD6"/>
<gene>
    <name evidence="4" type="ORF">IQ10_02368</name>
</gene>
<evidence type="ECO:0000256" key="2">
    <source>
        <dbReference type="ARBA" id="ARBA00022801"/>
    </source>
</evidence>
<dbReference type="Gene3D" id="3.10.129.10">
    <property type="entry name" value="Hotdog Thioesterase"/>
    <property type="match status" value="1"/>
</dbReference>
<dbReference type="NCBIfam" id="TIGR00369">
    <property type="entry name" value="unchar_dom_1"/>
    <property type="match status" value="1"/>
</dbReference>
<dbReference type="OrthoDB" id="2139465at2"/>
<dbReference type="PANTHER" id="PTHR21660">
    <property type="entry name" value="THIOESTERASE SUPERFAMILY MEMBER-RELATED"/>
    <property type="match status" value="1"/>
</dbReference>
<keyword evidence="5" id="KW-1185">Reference proteome</keyword>
<dbReference type="EMBL" id="VLKZ01000006">
    <property type="protein sequence ID" value="TWI55808.1"/>
    <property type="molecule type" value="Genomic_DNA"/>
</dbReference>
<organism evidence="4 5">
    <name type="scientific">Halalkalibacter nanhaiisediminis</name>
    <dbReference type="NCBI Taxonomy" id="688079"/>
    <lineage>
        <taxon>Bacteria</taxon>
        <taxon>Bacillati</taxon>
        <taxon>Bacillota</taxon>
        <taxon>Bacilli</taxon>
        <taxon>Bacillales</taxon>
        <taxon>Bacillaceae</taxon>
        <taxon>Halalkalibacter</taxon>
    </lineage>
</organism>
<dbReference type="SUPFAM" id="SSF54637">
    <property type="entry name" value="Thioesterase/thiol ester dehydrase-isomerase"/>
    <property type="match status" value="1"/>
</dbReference>
<dbReference type="GO" id="GO:0047617">
    <property type="term" value="F:fatty acyl-CoA hydrolase activity"/>
    <property type="evidence" value="ECO:0007669"/>
    <property type="project" value="InterPro"/>
</dbReference>
<reference evidence="4 5" key="1">
    <citation type="journal article" date="2015" name="Stand. Genomic Sci.">
        <title>Genomic Encyclopedia of Bacterial and Archaeal Type Strains, Phase III: the genomes of soil and plant-associated and newly described type strains.</title>
        <authorList>
            <person name="Whitman W.B."/>
            <person name="Woyke T."/>
            <person name="Klenk H.P."/>
            <person name="Zhou Y."/>
            <person name="Lilburn T.G."/>
            <person name="Beck B.J."/>
            <person name="De Vos P."/>
            <person name="Vandamme P."/>
            <person name="Eisen J.A."/>
            <person name="Garrity G."/>
            <person name="Hugenholtz P."/>
            <person name="Kyrpides N.C."/>
        </authorList>
    </citation>
    <scope>NUCLEOTIDE SEQUENCE [LARGE SCALE GENOMIC DNA]</scope>
    <source>
        <strain evidence="4 5">CGMCC 1.10116</strain>
    </source>
</reference>
<comment type="similarity">
    <text evidence="1">Belongs to the thioesterase PaaI family.</text>
</comment>
<dbReference type="InterPro" id="IPR029069">
    <property type="entry name" value="HotDog_dom_sf"/>
</dbReference>
<dbReference type="InterPro" id="IPR003736">
    <property type="entry name" value="PAAI_dom"/>
</dbReference>
<evidence type="ECO:0000313" key="4">
    <source>
        <dbReference type="EMBL" id="TWI55808.1"/>
    </source>
</evidence>
<feature type="domain" description="Thioesterase" evidence="3">
    <location>
        <begin position="78"/>
        <end position="153"/>
    </location>
</feature>
<keyword evidence="2" id="KW-0378">Hydrolase</keyword>
<comment type="caution">
    <text evidence="4">The sequence shown here is derived from an EMBL/GenBank/DDBJ whole genome shotgun (WGS) entry which is preliminary data.</text>
</comment>
<evidence type="ECO:0000313" key="5">
    <source>
        <dbReference type="Proteomes" id="UP000315711"/>
    </source>
</evidence>
<protein>
    <submittedName>
        <fullName evidence="4">Uncharacterized protein (TIGR00369 family)</fullName>
    </submittedName>
</protein>
<dbReference type="InterPro" id="IPR039298">
    <property type="entry name" value="ACOT13"/>
</dbReference>
<accession>A0A562QGD6</accession>
<dbReference type="InterPro" id="IPR006683">
    <property type="entry name" value="Thioestr_dom"/>
</dbReference>
<evidence type="ECO:0000256" key="1">
    <source>
        <dbReference type="ARBA" id="ARBA00008324"/>
    </source>
</evidence>